<evidence type="ECO:0000313" key="1">
    <source>
        <dbReference type="EMBL" id="UVF22873.1"/>
    </source>
</evidence>
<keyword evidence="1" id="KW-0614">Plasmid</keyword>
<dbReference type="EMBL" id="CP102848">
    <property type="protein sequence ID" value="UVF22873.1"/>
    <property type="molecule type" value="Genomic_DNA"/>
</dbReference>
<dbReference type="Proteomes" id="UP001017257">
    <property type="component" value="Plasmid pR24_3"/>
</dbReference>
<organism evidence="1 2">
    <name type="scientific">Microvirga terrae</name>
    <dbReference type="NCBI Taxonomy" id="2740529"/>
    <lineage>
        <taxon>Bacteria</taxon>
        <taxon>Pseudomonadati</taxon>
        <taxon>Pseudomonadota</taxon>
        <taxon>Alphaproteobacteria</taxon>
        <taxon>Hyphomicrobiales</taxon>
        <taxon>Methylobacteriaceae</taxon>
        <taxon>Microvirga</taxon>
    </lineage>
</organism>
<keyword evidence="2" id="KW-1185">Reference proteome</keyword>
<sequence length="75" mass="8446">MAHVWAVCTLLPEQGEQAWELIGIYDSLEAALEACTDDQTTAVRFELNKSYRGIHDLEVITPRQLAQPTDDTDEL</sequence>
<evidence type="ECO:0000313" key="2">
    <source>
        <dbReference type="Proteomes" id="UP001017257"/>
    </source>
</evidence>
<proteinExistence type="predicted"/>
<protein>
    <submittedName>
        <fullName evidence="1">Uncharacterized protein</fullName>
    </submittedName>
</protein>
<name>A0ABY5S0S8_9HYPH</name>
<geneLocation type="plasmid" evidence="1 2">
    <name>pR24_3</name>
</geneLocation>
<reference evidence="1" key="1">
    <citation type="submission" date="2022-08" db="EMBL/GenBank/DDBJ databases">
        <title>Microvirga terrae sp. nov., isolated from soil.</title>
        <authorList>
            <person name="Kim K.H."/>
            <person name="Seo Y.L."/>
            <person name="Kim J.M."/>
            <person name="Lee J.K."/>
            <person name="Han D.M."/>
            <person name="Jeon C.O."/>
        </authorList>
    </citation>
    <scope>NUCLEOTIDE SEQUENCE</scope>
    <source>
        <strain evidence="1">R24</strain>
        <plasmid evidence="1">pR24_3</plasmid>
    </source>
</reference>
<gene>
    <name evidence="1" type="ORF">HPT29_028390</name>
</gene>
<dbReference type="RefSeq" id="WP_173946254.1">
    <property type="nucleotide sequence ID" value="NZ_CP102848.1"/>
</dbReference>
<accession>A0ABY5S0S8</accession>